<reference evidence="4" key="2">
    <citation type="journal article" date="2021" name="Mar. Drugs">
        <title>Genome Reduction and Secondary Metabolism of the Marine Sponge-Associated Cyanobacterium Leptothoe.</title>
        <authorList>
            <person name="Konstantinou D."/>
            <person name="Popin R.V."/>
            <person name="Fewer D.P."/>
            <person name="Sivonen K."/>
            <person name="Gkelis S."/>
        </authorList>
    </citation>
    <scope>NUCLEOTIDE SEQUENCE</scope>
    <source>
        <strain evidence="4">TAU-MAC 1115</strain>
    </source>
</reference>
<dbReference type="InterPro" id="IPR047976">
    <property type="entry name" value="Anti_VapB2-like"/>
</dbReference>
<reference evidence="4" key="1">
    <citation type="submission" date="2020-11" db="EMBL/GenBank/DDBJ databases">
        <authorList>
            <person name="Konstantinou D."/>
            <person name="Gkelis S."/>
            <person name="Popin R."/>
            <person name="Fewer D."/>
            <person name="Sivonen K."/>
        </authorList>
    </citation>
    <scope>NUCLEOTIDE SEQUENCE</scope>
    <source>
        <strain evidence="4">TAU-MAC 1115</strain>
    </source>
</reference>
<keyword evidence="5" id="KW-1185">Reference proteome</keyword>
<organism evidence="4 5">
    <name type="scientific">Leptothoe spongobia TAU-MAC 1115</name>
    <dbReference type="NCBI Taxonomy" id="1967444"/>
    <lineage>
        <taxon>Bacteria</taxon>
        <taxon>Bacillati</taxon>
        <taxon>Cyanobacteriota</taxon>
        <taxon>Cyanophyceae</taxon>
        <taxon>Nodosilineales</taxon>
        <taxon>Cymatolegaceae</taxon>
        <taxon>Leptothoe</taxon>
        <taxon>Leptothoe spongobia</taxon>
    </lineage>
</organism>
<dbReference type="PANTHER" id="PTHR37550:SF3">
    <property type="entry name" value="ANTITOXIN VAPB1"/>
    <property type="match status" value="1"/>
</dbReference>
<evidence type="ECO:0000256" key="2">
    <source>
        <dbReference type="PROSITE-ProRule" id="PRU01076"/>
    </source>
</evidence>
<evidence type="ECO:0000256" key="1">
    <source>
        <dbReference type="ARBA" id="ARBA00007924"/>
    </source>
</evidence>
<proteinExistence type="inferred from homology"/>
<evidence type="ECO:0000313" key="4">
    <source>
        <dbReference type="EMBL" id="MBT9316485.1"/>
    </source>
</evidence>
<gene>
    <name evidence="4" type="ORF">IXB50_13730</name>
</gene>
<feature type="domain" description="SpoVT-AbrB" evidence="3">
    <location>
        <begin position="4"/>
        <end position="44"/>
    </location>
</feature>
<dbReference type="GO" id="GO:0003677">
    <property type="term" value="F:DNA binding"/>
    <property type="evidence" value="ECO:0007669"/>
    <property type="project" value="UniProtKB-UniRule"/>
</dbReference>
<dbReference type="EMBL" id="JADOES010000027">
    <property type="protein sequence ID" value="MBT9316485.1"/>
    <property type="molecule type" value="Genomic_DNA"/>
</dbReference>
<protein>
    <submittedName>
        <fullName evidence="4">Antitoxin</fullName>
    </submittedName>
</protein>
<dbReference type="Proteomes" id="UP000717364">
    <property type="component" value="Unassembled WGS sequence"/>
</dbReference>
<name>A0A947DGT2_9CYAN</name>
<keyword evidence="2" id="KW-0238">DNA-binding</keyword>
<sequence>MNTAKLFQNGQSQAVRLPKSFRFEGDQVYIKRVGNAVVLLPYQNPWQLLIDSVEQFSDDFMEERQQPDYQEREDLFD</sequence>
<dbReference type="Pfam" id="PF04014">
    <property type="entry name" value="MazE_antitoxin"/>
    <property type="match status" value="1"/>
</dbReference>
<dbReference type="Gene3D" id="2.10.260.10">
    <property type="match status" value="1"/>
</dbReference>
<comment type="similarity">
    <text evidence="1">Belongs to the VapB family.</text>
</comment>
<dbReference type="InterPro" id="IPR051734">
    <property type="entry name" value="VapB_TA_antitoxins"/>
</dbReference>
<dbReference type="PROSITE" id="PS51740">
    <property type="entry name" value="SPOVT_ABRB"/>
    <property type="match status" value="1"/>
</dbReference>
<accession>A0A947DGT2</accession>
<dbReference type="SUPFAM" id="SSF89447">
    <property type="entry name" value="AbrB/MazE/MraZ-like"/>
    <property type="match status" value="1"/>
</dbReference>
<dbReference type="RefSeq" id="WP_215609551.1">
    <property type="nucleotide sequence ID" value="NZ_JADOES010000027.1"/>
</dbReference>
<comment type="caution">
    <text evidence="4">The sequence shown here is derived from an EMBL/GenBank/DDBJ whole genome shotgun (WGS) entry which is preliminary data.</text>
</comment>
<dbReference type="NCBIfam" id="NF040493">
    <property type="entry name" value="TA_anti_VapB"/>
    <property type="match status" value="1"/>
</dbReference>
<evidence type="ECO:0000259" key="3">
    <source>
        <dbReference type="PROSITE" id="PS51740"/>
    </source>
</evidence>
<dbReference type="PANTHER" id="PTHR37550">
    <property type="entry name" value="ANTITOXIN VAPB1"/>
    <property type="match status" value="1"/>
</dbReference>
<dbReference type="InterPro" id="IPR007159">
    <property type="entry name" value="SpoVT-AbrB_dom"/>
</dbReference>
<dbReference type="AlphaFoldDB" id="A0A947DGT2"/>
<dbReference type="SMART" id="SM00966">
    <property type="entry name" value="SpoVT_AbrB"/>
    <property type="match status" value="1"/>
</dbReference>
<evidence type="ECO:0000313" key="5">
    <source>
        <dbReference type="Proteomes" id="UP000717364"/>
    </source>
</evidence>
<dbReference type="InterPro" id="IPR037914">
    <property type="entry name" value="SpoVT-AbrB_sf"/>
</dbReference>